<dbReference type="GO" id="GO:0070485">
    <property type="term" value="P:dehydro-D-arabinono-1,4-lactone biosynthetic process"/>
    <property type="evidence" value="ECO:0007669"/>
    <property type="project" value="TreeGrafter"/>
</dbReference>
<name>A0A9P5P4W2_GYMJU</name>
<dbReference type="PANTHER" id="PTHR42686">
    <property type="entry name" value="GH17980P-RELATED"/>
    <property type="match status" value="1"/>
</dbReference>
<dbReference type="InterPro" id="IPR044480">
    <property type="entry name" value="Ara2-like"/>
</dbReference>
<evidence type="ECO:0000259" key="2">
    <source>
        <dbReference type="Pfam" id="PF00248"/>
    </source>
</evidence>
<dbReference type="Pfam" id="PF00248">
    <property type="entry name" value="Aldo_ket_red"/>
    <property type="match status" value="1"/>
</dbReference>
<feature type="domain" description="NADP-dependent oxidoreductase" evidence="2">
    <location>
        <begin position="37"/>
        <end position="348"/>
    </location>
</feature>
<proteinExistence type="predicted"/>
<accession>A0A9P5P4W2</accession>
<feature type="region of interest" description="Disordered" evidence="1">
    <location>
        <begin position="1"/>
        <end position="21"/>
    </location>
</feature>
<dbReference type="InterPro" id="IPR023210">
    <property type="entry name" value="NADP_OxRdtase_dom"/>
</dbReference>
<dbReference type="Gene3D" id="3.20.20.100">
    <property type="entry name" value="NADP-dependent oxidoreductase domain"/>
    <property type="match status" value="1"/>
</dbReference>
<dbReference type="SUPFAM" id="SSF51430">
    <property type="entry name" value="NAD(P)-linked oxidoreductase"/>
    <property type="match status" value="1"/>
</dbReference>
<evidence type="ECO:0000313" key="4">
    <source>
        <dbReference type="Proteomes" id="UP000724874"/>
    </source>
</evidence>
<dbReference type="PANTHER" id="PTHR42686:SF1">
    <property type="entry name" value="GH17980P-RELATED"/>
    <property type="match status" value="1"/>
</dbReference>
<gene>
    <name evidence="3" type="ORF">CPB84DRAFT_1758514</name>
</gene>
<reference evidence="3" key="1">
    <citation type="submission" date="2020-11" db="EMBL/GenBank/DDBJ databases">
        <authorList>
            <consortium name="DOE Joint Genome Institute"/>
            <person name="Ahrendt S."/>
            <person name="Riley R."/>
            <person name="Andreopoulos W."/>
            <person name="LaButti K."/>
            <person name="Pangilinan J."/>
            <person name="Ruiz-duenas F.J."/>
            <person name="Barrasa J.M."/>
            <person name="Sanchez-Garcia M."/>
            <person name="Camarero S."/>
            <person name="Miyauchi S."/>
            <person name="Serrano A."/>
            <person name="Linde D."/>
            <person name="Babiker R."/>
            <person name="Drula E."/>
            <person name="Ayuso-Fernandez I."/>
            <person name="Pacheco R."/>
            <person name="Padilla G."/>
            <person name="Ferreira P."/>
            <person name="Barriuso J."/>
            <person name="Kellner H."/>
            <person name="Castanera R."/>
            <person name="Alfaro M."/>
            <person name="Ramirez L."/>
            <person name="Pisabarro A.G."/>
            <person name="Kuo A."/>
            <person name="Tritt A."/>
            <person name="Lipzen A."/>
            <person name="He G."/>
            <person name="Yan M."/>
            <person name="Ng V."/>
            <person name="Cullen D."/>
            <person name="Martin F."/>
            <person name="Rosso M.-N."/>
            <person name="Henrissat B."/>
            <person name="Hibbett D."/>
            <person name="Martinez A.T."/>
            <person name="Grigoriev I.V."/>
        </authorList>
    </citation>
    <scope>NUCLEOTIDE SEQUENCE</scope>
    <source>
        <strain evidence="3">AH 44721</strain>
    </source>
</reference>
<dbReference type="GO" id="GO:0045290">
    <property type="term" value="F:D-arabinose 1-dehydrogenase [NAD(P)+] activity"/>
    <property type="evidence" value="ECO:0007669"/>
    <property type="project" value="InterPro"/>
</dbReference>
<dbReference type="GO" id="GO:0005829">
    <property type="term" value="C:cytosol"/>
    <property type="evidence" value="ECO:0007669"/>
    <property type="project" value="TreeGrafter"/>
</dbReference>
<dbReference type="InterPro" id="IPR020471">
    <property type="entry name" value="AKR"/>
</dbReference>
<sequence>MTLPPTIDRPPEDEEIDLPTAGPLVPILGEPMGLPAIIFGAGTFAGQYNSDDYLTGTIPLRAVRLALRYGIRTIDTSPYYGPSEIVLGNALSALREEFPRSSYKLMTKCGRYGVSTFDYSPTTIRESVKRSLQRLQTEYLDTVYLHDVEFVATPVAPRPTGNPTLALKDEAAAYGLAQGDEAKIHGEGDQKILAAFYELQKLKEEGLVKNIGITGFPLPTLLRLAILILHTPPYKSLDVLLSYSHLCLQNSALLEFIPHFYERAKVGQLVAASPLSMGLLTATPPNWHPAPPELRQAVIESSKTWKGDFPNLAVGYSIRRASSVEKPLPLVVGFSNPKEVHECIKAWREVQAESGKSERQEGESVARQVFQDAGYLDWSWASP</sequence>
<dbReference type="InterPro" id="IPR036812">
    <property type="entry name" value="NAD(P)_OxRdtase_dom_sf"/>
</dbReference>
<dbReference type="EMBL" id="JADNYJ010000001">
    <property type="protein sequence ID" value="KAF8914139.1"/>
    <property type="molecule type" value="Genomic_DNA"/>
</dbReference>
<evidence type="ECO:0000256" key="1">
    <source>
        <dbReference type="SAM" id="MobiDB-lite"/>
    </source>
</evidence>
<evidence type="ECO:0000313" key="3">
    <source>
        <dbReference type="EMBL" id="KAF8914139.1"/>
    </source>
</evidence>
<dbReference type="Proteomes" id="UP000724874">
    <property type="component" value="Unassembled WGS sequence"/>
</dbReference>
<comment type="caution">
    <text evidence="3">The sequence shown here is derived from an EMBL/GenBank/DDBJ whole genome shotgun (WGS) entry which is preliminary data.</text>
</comment>
<dbReference type="OrthoDB" id="5286008at2759"/>
<dbReference type="CDD" id="cd19164">
    <property type="entry name" value="AKR_ARA2"/>
    <property type="match status" value="1"/>
</dbReference>
<dbReference type="AlphaFoldDB" id="A0A9P5P4W2"/>
<organism evidence="3 4">
    <name type="scientific">Gymnopilus junonius</name>
    <name type="common">Spectacular rustgill mushroom</name>
    <name type="synonym">Gymnopilus spectabilis subsp. junonius</name>
    <dbReference type="NCBI Taxonomy" id="109634"/>
    <lineage>
        <taxon>Eukaryota</taxon>
        <taxon>Fungi</taxon>
        <taxon>Dikarya</taxon>
        <taxon>Basidiomycota</taxon>
        <taxon>Agaricomycotina</taxon>
        <taxon>Agaricomycetes</taxon>
        <taxon>Agaricomycetidae</taxon>
        <taxon>Agaricales</taxon>
        <taxon>Agaricineae</taxon>
        <taxon>Hymenogastraceae</taxon>
        <taxon>Gymnopilus</taxon>
    </lineage>
</organism>
<keyword evidence="4" id="KW-1185">Reference proteome</keyword>
<protein>
    <submittedName>
        <fullName evidence="3">Aldo/keto reductase</fullName>
    </submittedName>
</protein>